<feature type="domain" description="Enoyl reductase (ER)" evidence="2">
    <location>
        <begin position="36"/>
        <end position="353"/>
    </location>
</feature>
<accession>A0A9D7I7V7</accession>
<dbReference type="InterPro" id="IPR011032">
    <property type="entry name" value="GroES-like_sf"/>
</dbReference>
<dbReference type="InterPro" id="IPR045010">
    <property type="entry name" value="MDR_fam"/>
</dbReference>
<dbReference type="GO" id="GO:0016628">
    <property type="term" value="F:oxidoreductase activity, acting on the CH-CH group of donors, NAD or NADP as acceptor"/>
    <property type="evidence" value="ECO:0007669"/>
    <property type="project" value="InterPro"/>
</dbReference>
<dbReference type="InterPro" id="IPR013149">
    <property type="entry name" value="ADH-like_C"/>
</dbReference>
<proteinExistence type="predicted"/>
<protein>
    <submittedName>
        <fullName evidence="3">NADP-dependent oxidoreductase</fullName>
    </submittedName>
</protein>
<gene>
    <name evidence="3" type="ORF">IPJ48_04905</name>
</gene>
<evidence type="ECO:0000313" key="4">
    <source>
        <dbReference type="Proteomes" id="UP000886602"/>
    </source>
</evidence>
<dbReference type="FunFam" id="3.40.50.720:FF:000121">
    <property type="entry name" value="Prostaglandin reductase 2"/>
    <property type="match status" value="1"/>
</dbReference>
<reference evidence="3" key="1">
    <citation type="submission" date="2020-10" db="EMBL/GenBank/DDBJ databases">
        <title>Connecting structure to function with the recovery of over 1000 high-quality activated sludge metagenome-assembled genomes encoding full-length rRNA genes using long-read sequencing.</title>
        <authorList>
            <person name="Singleton C.M."/>
            <person name="Petriglieri F."/>
            <person name="Kristensen J.M."/>
            <person name="Kirkegaard R.H."/>
            <person name="Michaelsen T.Y."/>
            <person name="Andersen M.H."/>
            <person name="Karst S.M."/>
            <person name="Dueholm M.S."/>
            <person name="Nielsen P.H."/>
            <person name="Albertsen M."/>
        </authorList>
    </citation>
    <scope>NUCLEOTIDE SEQUENCE</scope>
    <source>
        <strain evidence="3">EsbW_18-Q3-R4-48_MAXAC.044</strain>
    </source>
</reference>
<dbReference type="Pfam" id="PF16884">
    <property type="entry name" value="ADH_N_2"/>
    <property type="match status" value="1"/>
</dbReference>
<dbReference type="SMART" id="SM00829">
    <property type="entry name" value="PKS_ER"/>
    <property type="match status" value="1"/>
</dbReference>
<comment type="caution">
    <text evidence="3">The sequence shown here is derived from an EMBL/GenBank/DDBJ whole genome shotgun (WGS) entry which is preliminary data.</text>
</comment>
<evidence type="ECO:0000259" key="2">
    <source>
        <dbReference type="SMART" id="SM00829"/>
    </source>
</evidence>
<organism evidence="3 4">
    <name type="scientific">Candidatus Propionivibrio dominans</name>
    <dbReference type="NCBI Taxonomy" id="2954373"/>
    <lineage>
        <taxon>Bacteria</taxon>
        <taxon>Pseudomonadati</taxon>
        <taxon>Pseudomonadota</taxon>
        <taxon>Betaproteobacteria</taxon>
        <taxon>Rhodocyclales</taxon>
        <taxon>Rhodocyclaceae</taxon>
        <taxon>Propionivibrio</taxon>
    </lineage>
</organism>
<dbReference type="AlphaFoldDB" id="A0A9D7I7V7"/>
<dbReference type="InterPro" id="IPR041694">
    <property type="entry name" value="ADH_N_2"/>
</dbReference>
<dbReference type="CDD" id="cd05288">
    <property type="entry name" value="PGDH"/>
    <property type="match status" value="1"/>
</dbReference>
<dbReference type="SUPFAM" id="SSF50129">
    <property type="entry name" value="GroES-like"/>
    <property type="match status" value="2"/>
</dbReference>
<dbReference type="PANTHER" id="PTHR43205:SF7">
    <property type="entry name" value="PROSTAGLANDIN REDUCTASE 1"/>
    <property type="match status" value="1"/>
</dbReference>
<dbReference type="EMBL" id="JADJNC010000006">
    <property type="protein sequence ID" value="MBK7422477.1"/>
    <property type="molecule type" value="Genomic_DNA"/>
</dbReference>
<sequence length="358" mass="38741">MENRTLSTSDGSIITPRENTVNQRIVLNSRPVGAPTADNFLLEQRIVPEPSSGQILLRTVYLSLDPYMRGRMSDAPSYAAPVAVGDVMVGGTLSRLETSRHPEYKPGDLVRSFSGWQSYALSDGTGLIKLDPDMKHLSLALGVLGMPGFTAYMGLLDIGQPKTGETVVVAAASGAVGSVVGQIAKIKGCRTVGIAGGADKCRYVVDELGFDACIDHRSIDFPQQLAAACPKGIDVYFESVGGAVFDAVLPLLNARARVPLCGLIAHYNDTALPEGPDRLGLLTRTLLTRRIKMQGFIIFDDYGDRFGEFLKQMSTWLKEDRIKIREHIIEGLENAPQAFIGLLQGKNFGKLLVHVGHD</sequence>
<dbReference type="Gene3D" id="3.90.180.10">
    <property type="entry name" value="Medium-chain alcohol dehydrogenases, catalytic domain"/>
    <property type="match status" value="1"/>
</dbReference>
<dbReference type="InterPro" id="IPR020843">
    <property type="entry name" value="ER"/>
</dbReference>
<dbReference type="Gene3D" id="3.40.50.720">
    <property type="entry name" value="NAD(P)-binding Rossmann-like Domain"/>
    <property type="match status" value="1"/>
</dbReference>
<keyword evidence="1" id="KW-0560">Oxidoreductase</keyword>
<dbReference type="PANTHER" id="PTHR43205">
    <property type="entry name" value="PROSTAGLANDIN REDUCTASE"/>
    <property type="match status" value="1"/>
</dbReference>
<dbReference type="Proteomes" id="UP000886602">
    <property type="component" value="Unassembled WGS sequence"/>
</dbReference>
<dbReference type="InterPro" id="IPR036291">
    <property type="entry name" value="NAD(P)-bd_dom_sf"/>
</dbReference>
<evidence type="ECO:0000313" key="3">
    <source>
        <dbReference type="EMBL" id="MBK7422477.1"/>
    </source>
</evidence>
<dbReference type="Pfam" id="PF00107">
    <property type="entry name" value="ADH_zinc_N"/>
    <property type="match status" value="1"/>
</dbReference>
<evidence type="ECO:0000256" key="1">
    <source>
        <dbReference type="ARBA" id="ARBA00023002"/>
    </source>
</evidence>
<name>A0A9D7I7V7_9RHOO</name>
<dbReference type="SUPFAM" id="SSF51735">
    <property type="entry name" value="NAD(P)-binding Rossmann-fold domains"/>
    <property type="match status" value="1"/>
</dbReference>